<proteinExistence type="predicted"/>
<sequence>MKKLSIFMVAFILTVSTAMSAPFSFGDEDEGSYRDRGGDNADGAGEAVDEEAGNEAEEEEESRGEAAGERENRVVTKDTSWFDYRNPQEEYTLYNEADLMGLASLVNETQTDRWKPTRVESFEGVTFRLANDIELTQPWTPIGSDSAIAFAGVFDGDGHTISNVEIEGSSANTGFFGYLTGEVKNLTVKGTVSSQDSNCGAIAGQLTESGKVTDCVSEAEVSGRDKTGGIVGYNNGGSVSGCINKGPVSGTIKAGGVVGENWGGTITECGNEGSVESSSRGVATFGTGGVAGRSVAGSAYISDCYNRGEITSSTEATGGVVGYCNASDSTVKSSYNTGTITVENKRGSEKLSESAAGGVVGTVGTDGVVISDCYSSGSIKGADIAGGVIGVYIASNSDDTDSISTYINNCYCLSSSAENAVGDNNGSGGDNIRRSAESVSAGTLSGMSATLGMSFMRDHSGLYGNSGYPVLRWQEQVSDEERTYIEGLSREIQVSLNRHMAAVLEENSESGRTIIYFFNPESAMESAFEGYDSRGGISLPLKGEE</sequence>
<name>A0A9D1HZ55_9FIRM</name>
<comment type="caution">
    <text evidence="3">The sequence shown here is derived from an EMBL/GenBank/DDBJ whole genome shotgun (WGS) entry which is preliminary data.</text>
</comment>
<feature type="chain" id="PRO_5039432770" description="GLUG domain-containing protein" evidence="2">
    <location>
        <begin position="21"/>
        <end position="545"/>
    </location>
</feature>
<keyword evidence="2" id="KW-0732">Signal</keyword>
<reference evidence="3" key="1">
    <citation type="submission" date="2020-10" db="EMBL/GenBank/DDBJ databases">
        <authorList>
            <person name="Gilroy R."/>
        </authorList>
    </citation>
    <scope>NUCLEOTIDE SEQUENCE</scope>
    <source>
        <strain evidence="3">ChiHcec3-6078</strain>
    </source>
</reference>
<accession>A0A9D1HZ55</accession>
<feature type="compositionally biased region" description="Acidic residues" evidence="1">
    <location>
        <begin position="47"/>
        <end position="62"/>
    </location>
</feature>
<evidence type="ECO:0000256" key="1">
    <source>
        <dbReference type="SAM" id="MobiDB-lite"/>
    </source>
</evidence>
<gene>
    <name evidence="3" type="ORF">IAC50_02160</name>
</gene>
<evidence type="ECO:0008006" key="5">
    <source>
        <dbReference type="Google" id="ProtNLM"/>
    </source>
</evidence>
<dbReference type="Proteomes" id="UP000824090">
    <property type="component" value="Unassembled WGS sequence"/>
</dbReference>
<feature type="signal peptide" evidence="2">
    <location>
        <begin position="1"/>
        <end position="20"/>
    </location>
</feature>
<dbReference type="EMBL" id="DVMP01000045">
    <property type="protein sequence ID" value="HIU25288.1"/>
    <property type="molecule type" value="Genomic_DNA"/>
</dbReference>
<dbReference type="AlphaFoldDB" id="A0A9D1HZ55"/>
<dbReference type="Gene3D" id="2.160.20.110">
    <property type="match status" value="1"/>
</dbReference>
<organism evidence="3 4">
    <name type="scientific">Candidatus Allocopromorpha excrementigallinarum</name>
    <dbReference type="NCBI Taxonomy" id="2840742"/>
    <lineage>
        <taxon>Bacteria</taxon>
        <taxon>Bacillati</taxon>
        <taxon>Bacillota</taxon>
        <taxon>Clostridia</taxon>
        <taxon>Eubacteriales</taxon>
        <taxon>Eubacteriaceae</taxon>
        <taxon>Eubacteriaceae incertae sedis</taxon>
        <taxon>Candidatus Allocopromorpha</taxon>
    </lineage>
</organism>
<reference evidence="3" key="2">
    <citation type="journal article" date="2021" name="PeerJ">
        <title>Extensive microbial diversity within the chicken gut microbiome revealed by metagenomics and culture.</title>
        <authorList>
            <person name="Gilroy R."/>
            <person name="Ravi A."/>
            <person name="Getino M."/>
            <person name="Pursley I."/>
            <person name="Horton D.L."/>
            <person name="Alikhan N.F."/>
            <person name="Baker D."/>
            <person name="Gharbi K."/>
            <person name="Hall N."/>
            <person name="Watson M."/>
            <person name="Adriaenssens E.M."/>
            <person name="Foster-Nyarko E."/>
            <person name="Jarju S."/>
            <person name="Secka A."/>
            <person name="Antonio M."/>
            <person name="Oren A."/>
            <person name="Chaudhuri R.R."/>
            <person name="La Ragione R."/>
            <person name="Hildebrand F."/>
            <person name="Pallen M.J."/>
        </authorList>
    </citation>
    <scope>NUCLEOTIDE SEQUENCE</scope>
    <source>
        <strain evidence="3">ChiHcec3-6078</strain>
    </source>
</reference>
<evidence type="ECO:0000313" key="3">
    <source>
        <dbReference type="EMBL" id="HIU25288.1"/>
    </source>
</evidence>
<evidence type="ECO:0000256" key="2">
    <source>
        <dbReference type="SAM" id="SignalP"/>
    </source>
</evidence>
<feature type="region of interest" description="Disordered" evidence="1">
    <location>
        <begin position="24"/>
        <end position="72"/>
    </location>
</feature>
<feature type="compositionally biased region" description="Basic and acidic residues" evidence="1">
    <location>
        <begin position="63"/>
        <end position="72"/>
    </location>
</feature>
<protein>
    <recommendedName>
        <fullName evidence="5">GLUG domain-containing protein</fullName>
    </recommendedName>
</protein>
<evidence type="ECO:0000313" key="4">
    <source>
        <dbReference type="Proteomes" id="UP000824090"/>
    </source>
</evidence>